<comment type="caution">
    <text evidence="2">The sequence shown here is derived from an EMBL/GenBank/DDBJ whole genome shotgun (WGS) entry which is preliminary data.</text>
</comment>
<gene>
    <name evidence="2" type="ORF">ENO08_03895</name>
</gene>
<feature type="transmembrane region" description="Helical" evidence="1">
    <location>
        <begin position="91"/>
        <end position="110"/>
    </location>
</feature>
<dbReference type="EMBL" id="DSEC01000273">
    <property type="protein sequence ID" value="HER43582.1"/>
    <property type="molecule type" value="Genomic_DNA"/>
</dbReference>
<keyword evidence="1" id="KW-0472">Membrane</keyword>
<accession>A0A7V2AUS4</accession>
<dbReference type="Proteomes" id="UP000886069">
    <property type="component" value="Unassembled WGS sequence"/>
</dbReference>
<proteinExistence type="predicted"/>
<dbReference type="AlphaFoldDB" id="A0A7V2AUS4"/>
<feature type="transmembrane region" description="Helical" evidence="1">
    <location>
        <begin position="250"/>
        <end position="271"/>
    </location>
</feature>
<feature type="transmembrane region" description="Helical" evidence="1">
    <location>
        <begin position="27"/>
        <end position="47"/>
    </location>
</feature>
<sequence length="273" mass="29830">MEFISRIITILLDLLVRPFGPIRHTLGLVWLSLLSGAGMALVFRAAAPARSVRAAKNRFKSYIYEMRIYQDSLRAVFGAFARSLWSNLLYIKAILPPILILAVPAILLFYQLDERYGADHLSAGETTVLTVRLSGGADPAETEAALACGPGASVDAGPVRISDTGEISWRLRIEEAGTHRATLSVDGAAYTLRLVADPAFWRIARARGSGPLEPFIHPGAPPIPKGSRIESVRVDYPGASYPLLFWRTHWIVIFLFYTIVGAAAIKLAVGFEI</sequence>
<reference evidence="2" key="1">
    <citation type="journal article" date="2020" name="mSystems">
        <title>Genome- and Community-Level Interaction Insights into Carbon Utilization and Element Cycling Functions of Hydrothermarchaeota in Hydrothermal Sediment.</title>
        <authorList>
            <person name="Zhou Z."/>
            <person name="Liu Y."/>
            <person name="Xu W."/>
            <person name="Pan J."/>
            <person name="Luo Z.H."/>
            <person name="Li M."/>
        </authorList>
    </citation>
    <scope>NUCLEOTIDE SEQUENCE [LARGE SCALE GENOMIC DNA]</scope>
    <source>
        <strain evidence="2">SpSt-1233</strain>
    </source>
</reference>
<keyword evidence="1" id="KW-1133">Transmembrane helix</keyword>
<evidence type="ECO:0000256" key="1">
    <source>
        <dbReference type="SAM" id="Phobius"/>
    </source>
</evidence>
<name>A0A7V2AUS4_UNCEI</name>
<organism evidence="2">
    <name type="scientific">Eiseniibacteriota bacterium</name>
    <dbReference type="NCBI Taxonomy" id="2212470"/>
    <lineage>
        <taxon>Bacteria</taxon>
        <taxon>Candidatus Eiseniibacteriota</taxon>
    </lineage>
</organism>
<protein>
    <submittedName>
        <fullName evidence="2">Uncharacterized protein</fullName>
    </submittedName>
</protein>
<evidence type="ECO:0000313" key="2">
    <source>
        <dbReference type="EMBL" id="HER43582.1"/>
    </source>
</evidence>
<keyword evidence="1" id="KW-0812">Transmembrane</keyword>